<sequence>MCVCLWKPSEHPTRTTSPGSPTSRTVEGDRRSPRGKMVRGALGRTVFAMGTHAATRDERSAHHVHIGQTHAPPRSHVPASVPLHFLTRYDGQLDERCYKGISRSGARRRAHRMVLQNG</sequence>
<evidence type="ECO:0000256" key="1">
    <source>
        <dbReference type="SAM" id="MobiDB-lite"/>
    </source>
</evidence>
<proteinExistence type="predicted"/>
<name>A0A8J5CR31_CHIOP</name>
<gene>
    <name evidence="2" type="ORF">GWK47_053745</name>
</gene>
<dbReference type="AlphaFoldDB" id="A0A8J5CR31"/>
<evidence type="ECO:0000313" key="2">
    <source>
        <dbReference type="EMBL" id="KAG0717781.1"/>
    </source>
</evidence>
<evidence type="ECO:0000313" key="3">
    <source>
        <dbReference type="Proteomes" id="UP000770661"/>
    </source>
</evidence>
<accession>A0A8J5CR31</accession>
<feature type="region of interest" description="Disordered" evidence="1">
    <location>
        <begin position="56"/>
        <end position="78"/>
    </location>
</feature>
<dbReference type="EMBL" id="JACEEZ010017101">
    <property type="protein sequence ID" value="KAG0717781.1"/>
    <property type="molecule type" value="Genomic_DNA"/>
</dbReference>
<reference evidence="2" key="1">
    <citation type="submission" date="2020-07" db="EMBL/GenBank/DDBJ databases">
        <title>The High-quality genome of the commercially important snow crab, Chionoecetes opilio.</title>
        <authorList>
            <person name="Jeong J.-H."/>
            <person name="Ryu S."/>
        </authorList>
    </citation>
    <scope>NUCLEOTIDE SEQUENCE</scope>
    <source>
        <strain evidence="2">MADBK_172401_WGS</strain>
        <tissue evidence="2">Digestive gland</tissue>
    </source>
</reference>
<feature type="compositionally biased region" description="Low complexity" evidence="1">
    <location>
        <begin position="14"/>
        <end position="25"/>
    </location>
</feature>
<dbReference type="Proteomes" id="UP000770661">
    <property type="component" value="Unassembled WGS sequence"/>
</dbReference>
<protein>
    <submittedName>
        <fullName evidence="2">Uncharacterized protein</fullName>
    </submittedName>
</protein>
<keyword evidence="3" id="KW-1185">Reference proteome</keyword>
<comment type="caution">
    <text evidence="2">The sequence shown here is derived from an EMBL/GenBank/DDBJ whole genome shotgun (WGS) entry which is preliminary data.</text>
</comment>
<organism evidence="2 3">
    <name type="scientific">Chionoecetes opilio</name>
    <name type="common">Atlantic snow crab</name>
    <name type="synonym">Cancer opilio</name>
    <dbReference type="NCBI Taxonomy" id="41210"/>
    <lineage>
        <taxon>Eukaryota</taxon>
        <taxon>Metazoa</taxon>
        <taxon>Ecdysozoa</taxon>
        <taxon>Arthropoda</taxon>
        <taxon>Crustacea</taxon>
        <taxon>Multicrustacea</taxon>
        <taxon>Malacostraca</taxon>
        <taxon>Eumalacostraca</taxon>
        <taxon>Eucarida</taxon>
        <taxon>Decapoda</taxon>
        <taxon>Pleocyemata</taxon>
        <taxon>Brachyura</taxon>
        <taxon>Eubrachyura</taxon>
        <taxon>Majoidea</taxon>
        <taxon>Majidae</taxon>
        <taxon>Chionoecetes</taxon>
    </lineage>
</organism>
<feature type="region of interest" description="Disordered" evidence="1">
    <location>
        <begin position="7"/>
        <end position="36"/>
    </location>
</feature>